<dbReference type="FunFam" id="3.80.10.10:FF:000002">
    <property type="entry name" value="Slit guidance ligand 2"/>
    <property type="match status" value="3"/>
</dbReference>
<dbReference type="FunFam" id="2.10.25.10:FF:000080">
    <property type="entry name" value="Neurogenic locus notch 1"/>
    <property type="match status" value="1"/>
</dbReference>
<keyword evidence="17" id="KW-1185">Reference proteome</keyword>
<feature type="domain" description="CTCK" evidence="13">
    <location>
        <begin position="1720"/>
        <end position="1836"/>
    </location>
</feature>
<proteinExistence type="predicted"/>
<evidence type="ECO:0000313" key="16">
    <source>
        <dbReference type="EMBL" id="THD26640.1"/>
    </source>
</evidence>
<evidence type="ECO:0000256" key="11">
    <source>
        <dbReference type="SAM" id="MobiDB-lite"/>
    </source>
</evidence>
<dbReference type="InterPro" id="IPR006207">
    <property type="entry name" value="Cys_knot_C"/>
</dbReference>
<dbReference type="InterPro" id="IPR000483">
    <property type="entry name" value="Cys-rich_flank_reg_C"/>
</dbReference>
<dbReference type="SMART" id="SM00041">
    <property type="entry name" value="CT"/>
    <property type="match status" value="1"/>
</dbReference>
<dbReference type="PROSITE" id="PS51450">
    <property type="entry name" value="LRR"/>
    <property type="match status" value="5"/>
</dbReference>
<dbReference type="InterPro" id="IPR000152">
    <property type="entry name" value="EGF-type_Asp/Asn_hydroxyl_site"/>
</dbReference>
<evidence type="ECO:0000256" key="1">
    <source>
        <dbReference type="ARBA" id="ARBA00004613"/>
    </source>
</evidence>
<dbReference type="SUPFAM" id="SSF57196">
    <property type="entry name" value="EGF/Laminin"/>
    <property type="match status" value="6"/>
</dbReference>
<dbReference type="SUPFAM" id="SSF49899">
    <property type="entry name" value="Concanavalin A-like lectins/glucanases"/>
    <property type="match status" value="1"/>
</dbReference>
<feature type="domain" description="EGF-like" evidence="15">
    <location>
        <begin position="1130"/>
        <end position="1165"/>
    </location>
</feature>
<feature type="disulfide bond" evidence="10">
    <location>
        <begin position="1233"/>
        <end position="1242"/>
    </location>
</feature>
<dbReference type="InterPro" id="IPR000372">
    <property type="entry name" value="LRRNT"/>
</dbReference>
<keyword evidence="2" id="KW-0217">Developmental protein</keyword>
<feature type="disulfide bond" evidence="10">
    <location>
        <begin position="1705"/>
        <end position="1714"/>
    </location>
</feature>
<feature type="region of interest" description="Disordered" evidence="11">
    <location>
        <begin position="67"/>
        <end position="88"/>
    </location>
</feature>
<feature type="domain" description="Laminin G" evidence="14">
    <location>
        <begin position="1408"/>
        <end position="1639"/>
    </location>
</feature>
<dbReference type="PROSITE" id="PS50025">
    <property type="entry name" value="LAM_G_DOMAIN"/>
    <property type="match status" value="1"/>
</dbReference>
<feature type="domain" description="EGF-like" evidence="15">
    <location>
        <begin position="1675"/>
        <end position="1715"/>
    </location>
</feature>
<dbReference type="PROSITE" id="PS00010">
    <property type="entry name" value="ASX_HYDROXYL"/>
    <property type="match status" value="1"/>
</dbReference>
<gene>
    <name evidence="16" type="ORF">D915_002598</name>
</gene>
<feature type="domain" description="EGF-like" evidence="15">
    <location>
        <begin position="1367"/>
        <end position="1404"/>
    </location>
</feature>
<comment type="caution">
    <text evidence="10">Lacks conserved residue(s) required for the propagation of feature annotation.</text>
</comment>
<dbReference type="InterPro" id="IPR050541">
    <property type="entry name" value="LRR_TM_domain-containing"/>
</dbReference>
<dbReference type="PANTHER" id="PTHR24369">
    <property type="entry name" value="ANTIGEN BSP, PUTATIVE-RELATED"/>
    <property type="match status" value="1"/>
</dbReference>
<feature type="region of interest" description="Disordered" evidence="11">
    <location>
        <begin position="1090"/>
        <end position="1113"/>
    </location>
</feature>
<reference evidence="16" key="1">
    <citation type="submission" date="2019-03" db="EMBL/GenBank/DDBJ databases">
        <title>Improved annotation for the trematode Fasciola hepatica.</title>
        <authorList>
            <person name="Choi Y.-J."/>
            <person name="Martin J."/>
            <person name="Mitreva M."/>
        </authorList>
    </citation>
    <scope>NUCLEOTIDE SEQUENCE [LARGE SCALE GENOMIC DNA]</scope>
</reference>
<feature type="region of interest" description="Disordered" evidence="11">
    <location>
        <begin position="1651"/>
        <end position="1675"/>
    </location>
</feature>
<feature type="disulfide bond" evidence="10">
    <location>
        <begin position="1155"/>
        <end position="1164"/>
    </location>
</feature>
<dbReference type="PROSITE" id="PS01185">
    <property type="entry name" value="CTCK_1"/>
    <property type="match status" value="1"/>
</dbReference>
<dbReference type="Gene3D" id="2.10.25.10">
    <property type="entry name" value="Laminin"/>
    <property type="match status" value="7"/>
</dbReference>
<keyword evidence="7" id="KW-0677">Repeat</keyword>
<feature type="domain" description="EGF-like" evidence="15">
    <location>
        <begin position="1167"/>
        <end position="1205"/>
    </location>
</feature>
<dbReference type="InterPro" id="IPR001611">
    <property type="entry name" value="Leu-rich_rpt"/>
</dbReference>
<feature type="disulfide bond" evidence="10">
    <location>
        <begin position="1195"/>
        <end position="1204"/>
    </location>
</feature>
<feature type="domain" description="EGF-like" evidence="15">
    <location>
        <begin position="1245"/>
        <end position="1283"/>
    </location>
</feature>
<sequence>MERQCGNIVSLTSAMLGLFCILLCVRKSNSFKTVEMLPLTHDVESKYTRTENKVWAVLPVPNHGFTEPKHTTDPVPVTRKRRSKFPRDSGRFRPYNHRLFHQRTGAASKTGYKSVISGSAFSLNGANFPARNIGSPIYCPPGCVCFSKDVECKYANWKQIPHGIPIHTEKLLITGNILSTLNASTFEGLVNLKSLILTNNQIRAVHEETFANLPRLRRLRLNQNQLSNLPEDVFRGLTQLQRLDLRENKLACLPPNIFKGLLELRYINLSGNNIYWISGDSFSDQSHLKQLDLTGNPFKCDCHIRPLIAFFLSTNQLPLLARSGATCHTHEGEVGQSSQTIGLHLLHQNNCPEGDLPKTHVACAEQAPASSSCLSVCDCTVDRAANCQRRGLKSIPQDLPPDLMEINLAHNELESLPEMAFKNYPKLRKIVLDNNQITHVDGSAFNGLHELSSLYMSSNKLQALSPGLFLGLNNLKILYLHRNKISCLQQGSFEGLENLQILHLSENRIQTFPRGSFTDLRRLKYLYLVHNPLICDCRMAWLPAFLVEKEAGGTQWARCAEPLEVQGRHVRDLLPTLMSCDDSLINSHSAEGEESCDILKLKCPEKCRCTEITVTPKIQASSDVPFQLDELGLISDGLSVDCSEAGLTELPENMPVNTKDLNLRNNRIRELKADSILTELPQLNTLMLDGNRIEKIDSLAFRANRELKKLILSNNSLGSFDHRILQGMTKLQVLLLQHNELTCLNNMTFGTTSALRILMLNNNKIRCITKGSFDTMRLDSLSLSANPLNCDCHLSWLPDWLRDHVNQVIAGPLPPTCVEPEQLAGTPVASLARYHFTCNNTPGSGCHSGLGSGPPGSSPCSDSTASCCNEEQAPVPQFGCPVGCNCEADGVYCSDLGLAEIPAGIPPGTTQLYLGRNQIKTLDPSRIGHLKKLHTLVLSYNKLRELPENVFESLKNLKTLVLSHNEIQCIHPNAFNGLSGLRVLILQANNISSIPYGTFNGLLQLNNIALGQNPLHCDCNGKWLNSFFRQQFLDNGIALCHSPENMRFKSLYHSKPGDFVCPWIRRTGQNQSSPTEDMATALFVDEVASESGTSPHEPRGWGTVRSVSSDDVARMSPEERASLAVASKCLPCMLNPCTNGGQCAARGQLDFQCNCPTPYHGRRCELEQNACSRNPCKNGGLCEVISLPSEYRCICSKGFQGERCEESIKVCSNHYCDNGGICEVVNNEQRCHCAAGFHGPRCQYAFVYCKDLNPCLNGGKCIALPENKYRCECTKGWTGKNCQTNADDCLYNRCENGASCVDGINEYICKCRPGYVGIYCERPTWNPDSYVTRMDRRIPARHLLKGFSSSEVRHSPIKIRSLSTPPLETLCAYHQCQNKATCVESHGDVYQCVCNPGFSGQYCEHLFSISLPSTHSYIAIVPPSRGALVPRGTISLKVSTRSSSGILVYYADLIKTGKNELPEQYLLVDLEEGHVRVMFALAKDSNVERRSVFKINDGHAHTIQIRVESDNLTLTVDKVELPNNSYQPKKSAYPLPNEPESRTRENVTVLRHLALTNPLYFGGAPADRLEAAGRILNKDPVLGMTGCIEEVQINERPIDLARLFGAPVDKMTGAQESHSERPSAEAKQHGTAIGILPGCYTKPKMSQTAVSGSRTTELVGGEQWNSASDPTERSESTNCANPKVCLNGGTCVRLSTDTTHYKCECADGFTGPHCEKEQSCHRSTQRSFIRDPQTSCISTRKLTVRTCGGSCSGTGSDEDSTSEGLNDLTYTEQADATRSLWLPESIRRHRRSEKEDKICCQPIKVRYRRVHFQCVDGSAYERTVKLIKRCGCIHCV</sequence>
<dbReference type="SMART" id="SM00369">
    <property type="entry name" value="LRR_TYP"/>
    <property type="match status" value="16"/>
</dbReference>
<dbReference type="Gene3D" id="3.80.10.10">
    <property type="entry name" value="Ribonuclease Inhibitor"/>
    <property type="match status" value="6"/>
</dbReference>
<feature type="disulfide bond" evidence="10">
    <location>
        <begin position="1394"/>
        <end position="1403"/>
    </location>
</feature>
<dbReference type="PANTHER" id="PTHR24369:SF210">
    <property type="entry name" value="CHAOPTIN-RELATED"/>
    <property type="match status" value="1"/>
</dbReference>
<dbReference type="SMART" id="SM00179">
    <property type="entry name" value="EGF_CA"/>
    <property type="match status" value="6"/>
</dbReference>
<keyword evidence="9" id="KW-0325">Glycoprotein</keyword>
<keyword evidence="6 12" id="KW-0732">Signal</keyword>
<evidence type="ECO:0000256" key="12">
    <source>
        <dbReference type="SAM" id="SignalP"/>
    </source>
</evidence>
<keyword evidence="3" id="KW-0964">Secreted</keyword>
<keyword evidence="8 10" id="KW-1015">Disulfide bond</keyword>
<keyword evidence="4 10" id="KW-0245">EGF-like domain</keyword>
<dbReference type="SMART" id="SM00013">
    <property type="entry name" value="LRRNT"/>
    <property type="match status" value="4"/>
</dbReference>
<evidence type="ECO:0000256" key="6">
    <source>
        <dbReference type="ARBA" id="ARBA00022729"/>
    </source>
</evidence>
<evidence type="ECO:0000256" key="3">
    <source>
        <dbReference type="ARBA" id="ARBA00022525"/>
    </source>
</evidence>
<dbReference type="GO" id="GO:0005886">
    <property type="term" value="C:plasma membrane"/>
    <property type="evidence" value="ECO:0007669"/>
    <property type="project" value="TreeGrafter"/>
</dbReference>
<evidence type="ECO:0000256" key="7">
    <source>
        <dbReference type="ARBA" id="ARBA00022737"/>
    </source>
</evidence>
<evidence type="ECO:0000256" key="5">
    <source>
        <dbReference type="ARBA" id="ARBA00022614"/>
    </source>
</evidence>
<dbReference type="PROSITE" id="PS01187">
    <property type="entry name" value="EGF_CA"/>
    <property type="match status" value="1"/>
</dbReference>
<feature type="disulfide bond" evidence="10">
    <location>
        <begin position="1176"/>
        <end position="1193"/>
    </location>
</feature>
<feature type="disulfide bond" evidence="10">
    <location>
        <begin position="1273"/>
        <end position="1282"/>
    </location>
</feature>
<feature type="domain" description="EGF-like" evidence="15">
    <location>
        <begin position="1285"/>
        <end position="1321"/>
    </location>
</feature>
<feature type="domain" description="EGF-like" evidence="15">
    <location>
        <begin position="1207"/>
        <end position="1243"/>
    </location>
</feature>
<dbReference type="InterPro" id="IPR001791">
    <property type="entry name" value="Laminin_G"/>
</dbReference>
<dbReference type="SMART" id="SM00282">
    <property type="entry name" value="LamG"/>
    <property type="match status" value="1"/>
</dbReference>
<dbReference type="Pfam" id="PF00054">
    <property type="entry name" value="Laminin_G_1"/>
    <property type="match status" value="1"/>
</dbReference>
<dbReference type="CDD" id="cd00054">
    <property type="entry name" value="EGF_CA"/>
    <property type="match status" value="6"/>
</dbReference>
<evidence type="ECO:0000313" key="17">
    <source>
        <dbReference type="Proteomes" id="UP000230066"/>
    </source>
</evidence>
<name>A0A4E0S2Z5_FASHE</name>
<comment type="subcellular location">
    <subcellularLocation>
        <location evidence="1">Secreted</location>
    </subcellularLocation>
</comment>
<keyword evidence="5" id="KW-0433">Leucine-rich repeat</keyword>
<evidence type="ECO:0000256" key="9">
    <source>
        <dbReference type="ARBA" id="ARBA00023180"/>
    </source>
</evidence>
<dbReference type="InterPro" id="IPR032675">
    <property type="entry name" value="LRR_dom_sf"/>
</dbReference>
<evidence type="ECO:0000259" key="13">
    <source>
        <dbReference type="PROSITE" id="PS01225"/>
    </source>
</evidence>
<evidence type="ECO:0000256" key="8">
    <source>
        <dbReference type="ARBA" id="ARBA00023157"/>
    </source>
</evidence>
<evidence type="ECO:0000259" key="15">
    <source>
        <dbReference type="PROSITE" id="PS50026"/>
    </source>
</evidence>
<protein>
    <submittedName>
        <fullName evidence="16">Axon guidance protein</fullName>
    </submittedName>
</protein>
<dbReference type="SMART" id="SM00181">
    <property type="entry name" value="EGF"/>
    <property type="match status" value="7"/>
</dbReference>
<dbReference type="EMBL" id="JXXN02000675">
    <property type="protein sequence ID" value="THD26640.1"/>
    <property type="molecule type" value="Genomic_DNA"/>
</dbReference>
<evidence type="ECO:0000256" key="10">
    <source>
        <dbReference type="PROSITE-ProRule" id="PRU00076"/>
    </source>
</evidence>
<dbReference type="InterPro" id="IPR013320">
    <property type="entry name" value="ConA-like_dom_sf"/>
</dbReference>
<dbReference type="CDD" id="cd00110">
    <property type="entry name" value="LamG"/>
    <property type="match status" value="1"/>
</dbReference>
<feature type="region of interest" description="Disordered" evidence="11">
    <location>
        <begin position="1523"/>
        <end position="1542"/>
    </location>
</feature>
<dbReference type="Gene3D" id="2.60.120.200">
    <property type="match status" value="1"/>
</dbReference>
<comment type="caution">
    <text evidence="16">The sequence shown here is derived from an EMBL/GenBank/DDBJ whole genome shotgun (WGS) entry which is preliminary data.</text>
</comment>
<evidence type="ECO:0000256" key="4">
    <source>
        <dbReference type="ARBA" id="ARBA00022536"/>
    </source>
</evidence>
<dbReference type="Proteomes" id="UP000230066">
    <property type="component" value="Unassembled WGS sequence"/>
</dbReference>
<dbReference type="PROSITE" id="PS00022">
    <property type="entry name" value="EGF_1"/>
    <property type="match status" value="7"/>
</dbReference>
<dbReference type="FunFam" id="3.80.10.10:FF:000770">
    <property type="entry name" value="Uncharacterized protein"/>
    <property type="match status" value="1"/>
</dbReference>
<accession>A0A4E0S2Z5</accession>
<evidence type="ECO:0000259" key="14">
    <source>
        <dbReference type="PROSITE" id="PS50025"/>
    </source>
</evidence>
<dbReference type="Pfam" id="PF00008">
    <property type="entry name" value="EGF"/>
    <property type="match status" value="3"/>
</dbReference>
<dbReference type="SMART" id="SM00364">
    <property type="entry name" value="LRR_BAC"/>
    <property type="match status" value="5"/>
</dbReference>
<feature type="disulfide bond" evidence="10">
    <location>
        <begin position="1311"/>
        <end position="1320"/>
    </location>
</feature>
<dbReference type="Pfam" id="PF01463">
    <property type="entry name" value="LRRCT"/>
    <property type="match status" value="2"/>
</dbReference>
<dbReference type="InterPro" id="IPR013032">
    <property type="entry name" value="EGF-like_CS"/>
</dbReference>
<organism evidence="16 17">
    <name type="scientific">Fasciola hepatica</name>
    <name type="common">Liver fluke</name>
    <dbReference type="NCBI Taxonomy" id="6192"/>
    <lineage>
        <taxon>Eukaryota</taxon>
        <taxon>Metazoa</taxon>
        <taxon>Spiralia</taxon>
        <taxon>Lophotrochozoa</taxon>
        <taxon>Platyhelminthes</taxon>
        <taxon>Trematoda</taxon>
        <taxon>Digenea</taxon>
        <taxon>Plagiorchiida</taxon>
        <taxon>Echinostomata</taxon>
        <taxon>Echinostomatoidea</taxon>
        <taxon>Fasciolidae</taxon>
        <taxon>Fasciola</taxon>
    </lineage>
</organism>
<dbReference type="SUPFAM" id="SSF52058">
    <property type="entry name" value="L domain-like"/>
    <property type="match status" value="3"/>
</dbReference>
<feature type="chain" id="PRO_5020021171" evidence="12">
    <location>
        <begin position="31"/>
        <end position="1836"/>
    </location>
</feature>
<dbReference type="InterPro" id="IPR003591">
    <property type="entry name" value="Leu-rich_rpt_typical-subtyp"/>
</dbReference>
<dbReference type="SMART" id="SM00365">
    <property type="entry name" value="LRR_SD22"/>
    <property type="match status" value="8"/>
</dbReference>
<dbReference type="SMART" id="SM00082">
    <property type="entry name" value="LRRCT"/>
    <property type="match status" value="4"/>
</dbReference>
<dbReference type="GO" id="GO:0007399">
    <property type="term" value="P:nervous system development"/>
    <property type="evidence" value="ECO:0007669"/>
    <property type="project" value="UniProtKB-ARBA"/>
</dbReference>
<dbReference type="InterPro" id="IPR000742">
    <property type="entry name" value="EGF"/>
</dbReference>
<dbReference type="PROSITE" id="PS50026">
    <property type="entry name" value="EGF_3"/>
    <property type="match status" value="7"/>
</dbReference>
<dbReference type="Pfam" id="PF13855">
    <property type="entry name" value="LRR_8"/>
    <property type="match status" value="4"/>
</dbReference>
<dbReference type="GO" id="GO:0005576">
    <property type="term" value="C:extracellular region"/>
    <property type="evidence" value="ECO:0007669"/>
    <property type="project" value="UniProtKB-SubCell"/>
</dbReference>
<dbReference type="Pfam" id="PF12661">
    <property type="entry name" value="hEGF"/>
    <property type="match status" value="3"/>
</dbReference>
<dbReference type="Pfam" id="PF01462">
    <property type="entry name" value="LRRNT"/>
    <property type="match status" value="1"/>
</dbReference>
<evidence type="ECO:0000256" key="2">
    <source>
        <dbReference type="ARBA" id="ARBA00022473"/>
    </source>
</evidence>
<dbReference type="PROSITE" id="PS01225">
    <property type="entry name" value="CTCK_2"/>
    <property type="match status" value="1"/>
</dbReference>
<dbReference type="GO" id="GO:0005509">
    <property type="term" value="F:calcium ion binding"/>
    <property type="evidence" value="ECO:0007669"/>
    <property type="project" value="InterPro"/>
</dbReference>
<feature type="signal peptide" evidence="12">
    <location>
        <begin position="1"/>
        <end position="30"/>
    </location>
</feature>
<dbReference type="InterPro" id="IPR001881">
    <property type="entry name" value="EGF-like_Ca-bd_dom"/>
</dbReference>
<dbReference type="PROSITE" id="PS01186">
    <property type="entry name" value="EGF_2"/>
    <property type="match status" value="7"/>
</dbReference>
<dbReference type="InterPro" id="IPR018097">
    <property type="entry name" value="EGF_Ca-bd_CS"/>
</dbReference>
<dbReference type="FunFam" id="2.10.25.10:FF:000095">
    <property type="entry name" value="Notch, isoform B"/>
    <property type="match status" value="2"/>
</dbReference>